<name>A0A1Y5NZ41_9MICO</name>
<reference evidence="1" key="1">
    <citation type="submission" date="2016-03" db="EMBL/GenBank/DDBJ databases">
        <authorList>
            <person name="Ploux O."/>
        </authorList>
    </citation>
    <scope>NUCLEOTIDE SEQUENCE</scope>
    <source>
        <strain evidence="1">UC1</strain>
    </source>
</reference>
<proteinExistence type="predicted"/>
<organism evidence="1">
    <name type="scientific">uncultured Microbacterium sp</name>
    <dbReference type="NCBI Taxonomy" id="191216"/>
    <lineage>
        <taxon>Bacteria</taxon>
        <taxon>Bacillati</taxon>
        <taxon>Actinomycetota</taxon>
        <taxon>Actinomycetes</taxon>
        <taxon>Micrococcales</taxon>
        <taxon>Microbacteriaceae</taxon>
        <taxon>Microbacterium</taxon>
        <taxon>environmental samples</taxon>
    </lineage>
</organism>
<evidence type="ECO:0000313" key="1">
    <source>
        <dbReference type="EMBL" id="SBS71666.1"/>
    </source>
</evidence>
<dbReference type="RefSeq" id="WP_295574719.1">
    <property type="nucleotide sequence ID" value="NZ_FLQR01000006.1"/>
</dbReference>
<dbReference type="AlphaFoldDB" id="A0A1Y5NZ41"/>
<gene>
    <name evidence="1" type="ORF">MIPYR_20148</name>
</gene>
<accession>A0A1Y5NZ41</accession>
<sequence length="164" mass="17964">MALNGNLIAIIGRIHPAIYDVVFPHGPVVDIAHTAKYAHRLAELNPQPLPPRQIFAGIETGALVGHELVRAAGMARAFGLEFAFDIVDICPPPRPRPPWPWPFPWPPRPYPWRVTEIDPEFDHGYALGLGAVLEATADVWQPLPGGAFLEKLYGAVTELAAREG</sequence>
<dbReference type="EMBL" id="FLQR01000006">
    <property type="protein sequence ID" value="SBS71666.1"/>
    <property type="molecule type" value="Genomic_DNA"/>
</dbReference>
<protein>
    <submittedName>
        <fullName evidence="1">Uncharacterized protein</fullName>
    </submittedName>
</protein>